<evidence type="ECO:0000256" key="3">
    <source>
        <dbReference type="ARBA" id="ARBA00022741"/>
    </source>
</evidence>
<dbReference type="GO" id="GO:0005524">
    <property type="term" value="F:ATP binding"/>
    <property type="evidence" value="ECO:0007669"/>
    <property type="project" value="UniProtKB-KW"/>
</dbReference>
<dbReference type="Gene3D" id="3.40.50.300">
    <property type="entry name" value="P-loop containing nucleotide triphosphate hydrolases"/>
    <property type="match status" value="1"/>
</dbReference>
<evidence type="ECO:0000313" key="7">
    <source>
        <dbReference type="Proteomes" id="UP000263900"/>
    </source>
</evidence>
<dbReference type="EMBL" id="CP032157">
    <property type="protein sequence ID" value="AXY75764.1"/>
    <property type="molecule type" value="Genomic_DNA"/>
</dbReference>
<organism evidence="6 7">
    <name type="scientific">Paraflavitalea soli</name>
    <dbReference type="NCBI Taxonomy" id="2315862"/>
    <lineage>
        <taxon>Bacteria</taxon>
        <taxon>Pseudomonadati</taxon>
        <taxon>Bacteroidota</taxon>
        <taxon>Chitinophagia</taxon>
        <taxon>Chitinophagales</taxon>
        <taxon>Chitinophagaceae</taxon>
        <taxon>Paraflavitalea</taxon>
    </lineage>
</organism>
<keyword evidence="2" id="KW-0813">Transport</keyword>
<name>A0A3B7MMM3_9BACT</name>
<comment type="similarity">
    <text evidence="1">Belongs to the ABC transporter superfamily.</text>
</comment>
<dbReference type="InterPro" id="IPR003593">
    <property type="entry name" value="AAA+_ATPase"/>
</dbReference>
<keyword evidence="7" id="KW-1185">Reference proteome</keyword>
<dbReference type="CDD" id="cd10147">
    <property type="entry name" value="Wzt_C-like"/>
    <property type="match status" value="1"/>
</dbReference>
<dbReference type="InterPro" id="IPR029439">
    <property type="entry name" value="Wzt_C"/>
</dbReference>
<evidence type="ECO:0000256" key="2">
    <source>
        <dbReference type="ARBA" id="ARBA00022448"/>
    </source>
</evidence>
<feature type="domain" description="ABC transporter" evidence="5">
    <location>
        <begin position="38"/>
        <end position="263"/>
    </location>
</feature>
<dbReference type="InterPro" id="IPR015860">
    <property type="entry name" value="ABC_transpr_TagH-like"/>
</dbReference>
<dbReference type="PROSITE" id="PS50893">
    <property type="entry name" value="ABC_TRANSPORTER_2"/>
    <property type="match status" value="1"/>
</dbReference>
<dbReference type="InterPro" id="IPR050683">
    <property type="entry name" value="Bact_Polysacc_Export_ATP-bd"/>
</dbReference>
<protein>
    <submittedName>
        <fullName evidence="6">ABC transporter ATP-binding protein</fullName>
    </submittedName>
</protein>
<gene>
    <name evidence="6" type="ORF">D3H65_18025</name>
</gene>
<sequence length="418" mass="46788">MSNIVIEATDLSKLYRLGVTGTGSFRQDAKRWWAKKVVEREDPFFQGGQEGAGEVWALKDINFQVRQGDIWGIVGDNGAGKSTLLKIISRIIQPTSGRIRGKGTVGSLLEVGTGFHPELTGRENVFISGYLLGMNKWQVKQKFDEIVAFSGIDKFIDTPVKRYSSGMYVRLAFSIAVHLEPDILIMDEVLAVGDVGFQKKCLDKMQEVANDGRRTILFVSHNMQAVNHLCRHAMWLQQGKMVGIGTAAEVVGNYIGSLQQHKLRHQWYDMATAPGNEYVRIRSFELIPELKEGEQVIDIRTPLTVRFSIQNNQPGVLLNAGLHLFNYAGECIFDVASPAVVCQEGLVEGVCQIPGNFMNDGAYYFSLIVVRDTSIPVYYYEGGIHFEVADYRENTSWFGKWKGAVRPQFPFRFGPGSE</sequence>
<dbReference type="InterPro" id="IPR003439">
    <property type="entry name" value="ABC_transporter-like_ATP-bd"/>
</dbReference>
<evidence type="ECO:0000256" key="1">
    <source>
        <dbReference type="ARBA" id="ARBA00005417"/>
    </source>
</evidence>
<dbReference type="GO" id="GO:0016887">
    <property type="term" value="F:ATP hydrolysis activity"/>
    <property type="evidence" value="ECO:0007669"/>
    <property type="project" value="InterPro"/>
</dbReference>
<dbReference type="InterPro" id="IPR027417">
    <property type="entry name" value="P-loop_NTPase"/>
</dbReference>
<dbReference type="GO" id="GO:0140359">
    <property type="term" value="F:ABC-type transporter activity"/>
    <property type="evidence" value="ECO:0007669"/>
    <property type="project" value="InterPro"/>
</dbReference>
<dbReference type="SMART" id="SM00382">
    <property type="entry name" value="AAA"/>
    <property type="match status" value="1"/>
</dbReference>
<dbReference type="SUPFAM" id="SSF52540">
    <property type="entry name" value="P-loop containing nucleoside triphosphate hydrolases"/>
    <property type="match status" value="1"/>
</dbReference>
<keyword evidence="3" id="KW-0547">Nucleotide-binding</keyword>
<dbReference type="Proteomes" id="UP000263900">
    <property type="component" value="Chromosome"/>
</dbReference>
<reference evidence="6 7" key="1">
    <citation type="submission" date="2018-09" db="EMBL/GenBank/DDBJ databases">
        <title>Genome sequencing of strain 6GH32-13.</title>
        <authorList>
            <person name="Weon H.-Y."/>
            <person name="Heo J."/>
            <person name="Kwon S.-W."/>
        </authorList>
    </citation>
    <scope>NUCLEOTIDE SEQUENCE [LARGE SCALE GENOMIC DNA]</scope>
    <source>
        <strain evidence="6 7">5GH32-13</strain>
    </source>
</reference>
<dbReference type="Pfam" id="PF00005">
    <property type="entry name" value="ABC_tran"/>
    <property type="match status" value="1"/>
</dbReference>
<dbReference type="PANTHER" id="PTHR46743:SF2">
    <property type="entry name" value="TEICHOIC ACIDS EXPORT ATP-BINDING PROTEIN TAGH"/>
    <property type="match status" value="1"/>
</dbReference>
<evidence type="ECO:0000256" key="4">
    <source>
        <dbReference type="ARBA" id="ARBA00022840"/>
    </source>
</evidence>
<dbReference type="AlphaFoldDB" id="A0A3B7MMM3"/>
<dbReference type="RefSeq" id="WP_119051645.1">
    <property type="nucleotide sequence ID" value="NZ_CP032157.1"/>
</dbReference>
<accession>A0A3B7MMM3</accession>
<dbReference type="PANTHER" id="PTHR46743">
    <property type="entry name" value="TEICHOIC ACIDS EXPORT ATP-BINDING PROTEIN TAGH"/>
    <property type="match status" value="1"/>
</dbReference>
<evidence type="ECO:0000259" key="5">
    <source>
        <dbReference type="PROSITE" id="PS50893"/>
    </source>
</evidence>
<dbReference type="CDD" id="cd03220">
    <property type="entry name" value="ABC_KpsT_Wzt"/>
    <property type="match status" value="1"/>
</dbReference>
<proteinExistence type="inferred from homology"/>
<evidence type="ECO:0000313" key="6">
    <source>
        <dbReference type="EMBL" id="AXY75764.1"/>
    </source>
</evidence>
<dbReference type="OrthoDB" id="9785229at2"/>
<dbReference type="GO" id="GO:0016020">
    <property type="term" value="C:membrane"/>
    <property type="evidence" value="ECO:0007669"/>
    <property type="project" value="InterPro"/>
</dbReference>
<dbReference type="KEGG" id="pseg:D3H65_18025"/>
<keyword evidence="4 6" id="KW-0067">ATP-binding</keyword>